<organism evidence="2 3">
    <name type="scientific">Sphingomonas corticis</name>
    <dbReference type="NCBI Taxonomy" id="2722791"/>
    <lineage>
        <taxon>Bacteria</taxon>
        <taxon>Pseudomonadati</taxon>
        <taxon>Pseudomonadota</taxon>
        <taxon>Alphaproteobacteria</taxon>
        <taxon>Sphingomonadales</taxon>
        <taxon>Sphingomonadaceae</taxon>
        <taxon>Sphingomonas</taxon>
    </lineage>
</organism>
<keyword evidence="1" id="KW-1133">Transmembrane helix</keyword>
<keyword evidence="3" id="KW-1185">Reference proteome</keyword>
<keyword evidence="1" id="KW-0812">Transmembrane</keyword>
<proteinExistence type="predicted"/>
<dbReference type="Proteomes" id="UP000732399">
    <property type="component" value="Unassembled WGS sequence"/>
</dbReference>
<protein>
    <recommendedName>
        <fullName evidence="4">Cell wall polymerase</fullName>
    </recommendedName>
</protein>
<keyword evidence="1" id="KW-0472">Membrane</keyword>
<gene>
    <name evidence="2" type="ORF">HBH26_10715</name>
</gene>
<evidence type="ECO:0000313" key="3">
    <source>
        <dbReference type="Proteomes" id="UP000732399"/>
    </source>
</evidence>
<evidence type="ECO:0000313" key="2">
    <source>
        <dbReference type="EMBL" id="NJR79060.1"/>
    </source>
</evidence>
<dbReference type="RefSeq" id="WP_168134578.1">
    <property type="nucleotide sequence ID" value="NZ_JAAVJH010000005.1"/>
</dbReference>
<name>A0ABX1CRX4_9SPHN</name>
<feature type="transmembrane region" description="Helical" evidence="1">
    <location>
        <begin position="248"/>
        <end position="270"/>
    </location>
</feature>
<dbReference type="EMBL" id="JAAVJH010000005">
    <property type="protein sequence ID" value="NJR79060.1"/>
    <property type="molecule type" value="Genomic_DNA"/>
</dbReference>
<feature type="transmembrane region" description="Helical" evidence="1">
    <location>
        <begin position="69"/>
        <end position="87"/>
    </location>
</feature>
<feature type="transmembrane region" description="Helical" evidence="1">
    <location>
        <begin position="168"/>
        <end position="188"/>
    </location>
</feature>
<accession>A0ABX1CRX4</accession>
<feature type="transmembrane region" description="Helical" evidence="1">
    <location>
        <begin position="93"/>
        <end position="112"/>
    </location>
</feature>
<comment type="caution">
    <text evidence="2">The sequence shown here is derived from an EMBL/GenBank/DDBJ whole genome shotgun (WGS) entry which is preliminary data.</text>
</comment>
<evidence type="ECO:0008006" key="4">
    <source>
        <dbReference type="Google" id="ProtNLM"/>
    </source>
</evidence>
<evidence type="ECO:0000256" key="1">
    <source>
        <dbReference type="SAM" id="Phobius"/>
    </source>
</evidence>
<feature type="transmembrane region" description="Helical" evidence="1">
    <location>
        <begin position="124"/>
        <end position="148"/>
    </location>
</feature>
<sequence>MIAPRLIARAILRVVPAEHAAWAEAMACEIVAARDDRRFAMGCLCAAMGLRLRTTGGRAMEQVSERPRMTAVSCGVVAALLGLVYLGRTGAPATMLAANAGAIALGLAGVAVPRRVLLSDATALFTAFLLLATALLGAAADGAARWLHLGVAVQPSLVLLPAAILAHLTRRSALTAGAMVVAALALAWQPDRAMAGALLAALLAGGRRSGPVPILAAAAAFAITLLRVDDLPGVEWVDGVLFSAVARGVLPGLAVIGGTAVLLAPALFALRDARADTRAFGATWGAVVAAAALGNYPTPLVGYGGSAILGYLLAAACLPARPAARAIDPVPAMRDAARDDRLFRLA</sequence>
<reference evidence="2 3" key="1">
    <citation type="submission" date="2020-03" db="EMBL/GenBank/DDBJ databases">
        <authorList>
            <person name="Wang L."/>
            <person name="He N."/>
            <person name="Li Y."/>
            <person name="Fang Y."/>
            <person name="Zhang F."/>
        </authorList>
    </citation>
    <scope>NUCLEOTIDE SEQUENCE [LARGE SCALE GENOMIC DNA]</scope>
    <source>
        <strain evidence="2 3">36D10-4-7</strain>
    </source>
</reference>